<reference evidence="1 2" key="1">
    <citation type="submission" date="2017-06" db="EMBL/GenBank/DDBJ databases">
        <authorList>
            <consortium name="Pathogen Informatics"/>
        </authorList>
    </citation>
    <scope>NUCLEOTIDE SEQUENCE [LARGE SCALE GENOMIC DNA]</scope>
    <source>
        <strain evidence="1 2">NCTC12947</strain>
    </source>
</reference>
<gene>
    <name evidence="1" type="ORF">SAMEA44541418_00126</name>
</gene>
<dbReference type="Proteomes" id="UP000215539">
    <property type="component" value="Chromosome 1"/>
</dbReference>
<dbReference type="RefSeq" id="WP_159429719.1">
    <property type="nucleotide sequence ID" value="NZ_CP014227.1"/>
</dbReference>
<name>A0AAX2GVN7_9FLAO</name>
<evidence type="ECO:0008006" key="3">
    <source>
        <dbReference type="Google" id="ProtNLM"/>
    </source>
</evidence>
<sequence>MSKAKYTKEEALQKLAQLDEKTLSRLAEISDNSKARSYFSNDIQFALLKGYLAIKK</sequence>
<protein>
    <recommendedName>
        <fullName evidence="3">Transposase</fullName>
    </recommendedName>
</protein>
<organism evidence="1 2">
    <name type="scientific">Capnocytophaga haemolytica</name>
    <dbReference type="NCBI Taxonomy" id="45243"/>
    <lineage>
        <taxon>Bacteria</taxon>
        <taxon>Pseudomonadati</taxon>
        <taxon>Bacteroidota</taxon>
        <taxon>Flavobacteriia</taxon>
        <taxon>Flavobacteriales</taxon>
        <taxon>Flavobacteriaceae</taxon>
        <taxon>Capnocytophaga</taxon>
    </lineage>
</organism>
<dbReference type="AlphaFoldDB" id="A0AAX2GVN7"/>
<evidence type="ECO:0000313" key="1">
    <source>
        <dbReference type="EMBL" id="SNV01711.1"/>
    </source>
</evidence>
<evidence type="ECO:0000313" key="2">
    <source>
        <dbReference type="Proteomes" id="UP000215539"/>
    </source>
</evidence>
<proteinExistence type="predicted"/>
<dbReference type="EMBL" id="LT906449">
    <property type="protein sequence ID" value="SNV01711.1"/>
    <property type="molecule type" value="Genomic_DNA"/>
</dbReference>
<accession>A0AAX2GVN7</accession>